<evidence type="ECO:0000256" key="5">
    <source>
        <dbReference type="ARBA" id="ARBA00023098"/>
    </source>
</evidence>
<dbReference type="CDD" id="cd02440">
    <property type="entry name" value="AdoMet_MTases"/>
    <property type="match status" value="1"/>
</dbReference>
<dbReference type="InterPro" id="IPR003333">
    <property type="entry name" value="CMAS"/>
</dbReference>
<keyword evidence="2" id="KW-0489">Methyltransferase</keyword>
<evidence type="ECO:0000256" key="4">
    <source>
        <dbReference type="ARBA" id="ARBA00022691"/>
    </source>
</evidence>
<gene>
    <name evidence="7" type="ORF">KY465_06455</name>
</gene>
<dbReference type="Proteomes" id="UP001430804">
    <property type="component" value="Unassembled WGS sequence"/>
</dbReference>
<keyword evidence="8" id="KW-1185">Reference proteome</keyword>
<evidence type="ECO:0000256" key="2">
    <source>
        <dbReference type="ARBA" id="ARBA00022603"/>
    </source>
</evidence>
<dbReference type="Pfam" id="PF25371">
    <property type="entry name" value="DUF7884"/>
    <property type="match status" value="1"/>
</dbReference>
<comment type="caution">
    <text evidence="7">The sequence shown here is derived from an EMBL/GenBank/DDBJ whole genome shotgun (WGS) entry which is preliminary data.</text>
</comment>
<evidence type="ECO:0000313" key="7">
    <source>
        <dbReference type="EMBL" id="MBW3096914.1"/>
    </source>
</evidence>
<keyword evidence="3" id="KW-0808">Transferase</keyword>
<keyword evidence="5" id="KW-0443">Lipid metabolism</keyword>
<comment type="similarity">
    <text evidence="1">Belongs to the CFA/CMAS family.</text>
</comment>
<dbReference type="Pfam" id="PF02353">
    <property type="entry name" value="CMAS"/>
    <property type="match status" value="1"/>
</dbReference>
<dbReference type="InterPro" id="IPR050723">
    <property type="entry name" value="CFA/CMAS"/>
</dbReference>
<evidence type="ECO:0000256" key="3">
    <source>
        <dbReference type="ARBA" id="ARBA00022679"/>
    </source>
</evidence>
<sequence>MSLLDPIFSRAIRAGRLTITKYDGSIANFGGQEPGPEVAIRFTEPGVERHILLNPELGGPEAYMDGGITIEQGSLHDLIRIFALNRAHLNRTPTQRFWQEVARRLRFIQQYNPIGRAKRNVSHHYDIGEDIYRLFLDRDMQYSCAYFPTGEESLEDAQTLKKRHIAAKLQIRDGQRILDIGCGWGGMGLYLAHLADVEVVGVTLSENQLKVARRRAEILGVSDRVHFELRDYREVNEDFDRIVSVGMLEHVGAGYLQEYFTTVQQRLKVNGVALIHAISSMAPPGGSTPFLHKYIFPGGYTPALSETMTAVEDSRLWLLDCEILRVHYGYTLAEWSRRFAASRDTARQIMGERFCRMWEFYLSMCEVSFMDLSSNVFQLQLGRQRDAVPITRDYLHAEESRLAGLEPQFLDRVVDSAHMALGN</sequence>
<evidence type="ECO:0000313" key="8">
    <source>
        <dbReference type="Proteomes" id="UP001430804"/>
    </source>
</evidence>
<dbReference type="PANTHER" id="PTHR43667">
    <property type="entry name" value="CYCLOPROPANE-FATTY-ACYL-PHOSPHOLIPID SYNTHASE"/>
    <property type="match status" value="1"/>
</dbReference>
<dbReference type="PIRSF" id="PIRSF003085">
    <property type="entry name" value="CMAS"/>
    <property type="match status" value="1"/>
</dbReference>
<reference evidence="7" key="1">
    <citation type="submission" date="2021-07" db="EMBL/GenBank/DDBJ databases">
        <title>Pseudohoeflea marina sp. nov. a polyhydroxyalcanoate-producing bacterium.</title>
        <authorList>
            <person name="Zheng W."/>
            <person name="Yu S."/>
            <person name="Huang Y."/>
        </authorList>
    </citation>
    <scope>NUCLEOTIDE SEQUENCE</scope>
    <source>
        <strain evidence="7">DP4N28-3</strain>
    </source>
</reference>
<dbReference type="PANTHER" id="PTHR43667:SF1">
    <property type="entry name" value="CYCLOPROPANE-FATTY-ACYL-PHOSPHOLIPID SYNTHASE"/>
    <property type="match status" value="1"/>
</dbReference>
<feature type="domain" description="DUF7884" evidence="6">
    <location>
        <begin position="15"/>
        <end position="84"/>
    </location>
</feature>
<keyword evidence="4" id="KW-0949">S-adenosyl-L-methionine</keyword>
<dbReference type="EMBL" id="JAHWQX010000002">
    <property type="protein sequence ID" value="MBW3096914.1"/>
    <property type="molecule type" value="Genomic_DNA"/>
</dbReference>
<name>A0ABS6WPA8_9HYPH</name>
<proteinExistence type="inferred from homology"/>
<protein>
    <submittedName>
        <fullName evidence="7">Cyclopropane-fatty-acyl-phospholipid synthase family protein</fullName>
    </submittedName>
</protein>
<accession>A0ABS6WPA8</accession>
<evidence type="ECO:0000256" key="1">
    <source>
        <dbReference type="ARBA" id="ARBA00010815"/>
    </source>
</evidence>
<evidence type="ECO:0000259" key="6">
    <source>
        <dbReference type="Pfam" id="PF25371"/>
    </source>
</evidence>
<dbReference type="InterPro" id="IPR057206">
    <property type="entry name" value="DUF7884"/>
</dbReference>
<dbReference type="RefSeq" id="WP_219200879.1">
    <property type="nucleotide sequence ID" value="NZ_JAHWQX010000002.1"/>
</dbReference>
<organism evidence="7 8">
    <name type="scientific">Pseudohoeflea coraliihabitans</name>
    <dbReference type="NCBI Taxonomy" id="2860393"/>
    <lineage>
        <taxon>Bacteria</taxon>
        <taxon>Pseudomonadati</taxon>
        <taxon>Pseudomonadota</taxon>
        <taxon>Alphaproteobacteria</taxon>
        <taxon>Hyphomicrobiales</taxon>
        <taxon>Rhizobiaceae</taxon>
        <taxon>Pseudohoeflea</taxon>
    </lineage>
</organism>